<protein>
    <submittedName>
        <fullName evidence="1">Uncharacterized protein</fullName>
    </submittedName>
</protein>
<sequence length="92" mass="10680">MLQCHTTESGDRYWRLNGKYHREDGPAIEYASGAKMWYRNGRLHREDGPAVMWAGGGISWFRNGKRYNTLQEFCEASPNKIASTLLMIKYFS</sequence>
<name>A0A6J5L9R2_9CAUD</name>
<dbReference type="EMBL" id="LR796237">
    <property type="protein sequence ID" value="CAB4129610.1"/>
    <property type="molecule type" value="Genomic_DNA"/>
</dbReference>
<accession>A0A6J5L9R2</accession>
<gene>
    <name evidence="1" type="ORF">UFOVP116_56</name>
</gene>
<organism evidence="1">
    <name type="scientific">uncultured Caudovirales phage</name>
    <dbReference type="NCBI Taxonomy" id="2100421"/>
    <lineage>
        <taxon>Viruses</taxon>
        <taxon>Duplodnaviria</taxon>
        <taxon>Heunggongvirae</taxon>
        <taxon>Uroviricota</taxon>
        <taxon>Caudoviricetes</taxon>
        <taxon>Peduoviridae</taxon>
        <taxon>Maltschvirus</taxon>
        <taxon>Maltschvirus maltsch</taxon>
    </lineage>
</organism>
<proteinExistence type="predicted"/>
<reference evidence="1" key="1">
    <citation type="submission" date="2020-04" db="EMBL/GenBank/DDBJ databases">
        <authorList>
            <person name="Chiriac C."/>
            <person name="Salcher M."/>
            <person name="Ghai R."/>
            <person name="Kavagutti S V."/>
        </authorList>
    </citation>
    <scope>NUCLEOTIDE SEQUENCE</scope>
</reference>
<evidence type="ECO:0000313" key="1">
    <source>
        <dbReference type="EMBL" id="CAB4129610.1"/>
    </source>
</evidence>